<name>A0A812WS31_SYMPI</name>
<proteinExistence type="predicted"/>
<dbReference type="AlphaFoldDB" id="A0A812WS31"/>
<comment type="caution">
    <text evidence="1">The sequence shown here is derived from an EMBL/GenBank/DDBJ whole genome shotgun (WGS) entry which is preliminary data.</text>
</comment>
<evidence type="ECO:0000313" key="2">
    <source>
        <dbReference type="Proteomes" id="UP000649617"/>
    </source>
</evidence>
<dbReference type="EMBL" id="CAJNIZ010044573">
    <property type="protein sequence ID" value="CAE7693965.1"/>
    <property type="molecule type" value="Genomic_DNA"/>
</dbReference>
<feature type="non-terminal residue" evidence="1">
    <location>
        <position position="74"/>
    </location>
</feature>
<reference evidence="1" key="1">
    <citation type="submission" date="2021-02" db="EMBL/GenBank/DDBJ databases">
        <authorList>
            <person name="Dougan E. K."/>
            <person name="Rhodes N."/>
            <person name="Thang M."/>
            <person name="Chan C."/>
        </authorList>
    </citation>
    <scope>NUCLEOTIDE SEQUENCE</scope>
</reference>
<accession>A0A812WS31</accession>
<dbReference type="Proteomes" id="UP000649617">
    <property type="component" value="Unassembled WGS sequence"/>
</dbReference>
<sequence length="74" mass="8501">MLAFDRVITNWRSRSIDKKDALVHCDHILENIKAIGTVDGDVARTMLNERGIDDSRRQELQTSYGELKQMCGHK</sequence>
<gene>
    <name evidence="1" type="ORF">SPIL2461_LOCUS19453</name>
</gene>
<dbReference type="OrthoDB" id="10506250at2759"/>
<organism evidence="1 2">
    <name type="scientific">Symbiodinium pilosum</name>
    <name type="common">Dinoflagellate</name>
    <dbReference type="NCBI Taxonomy" id="2952"/>
    <lineage>
        <taxon>Eukaryota</taxon>
        <taxon>Sar</taxon>
        <taxon>Alveolata</taxon>
        <taxon>Dinophyceae</taxon>
        <taxon>Suessiales</taxon>
        <taxon>Symbiodiniaceae</taxon>
        <taxon>Symbiodinium</taxon>
    </lineage>
</organism>
<evidence type="ECO:0000313" key="1">
    <source>
        <dbReference type="EMBL" id="CAE7693965.1"/>
    </source>
</evidence>
<keyword evidence="2" id="KW-1185">Reference proteome</keyword>
<protein>
    <submittedName>
        <fullName evidence="1">Uncharacterized protein</fullName>
    </submittedName>
</protein>